<reference evidence="1" key="1">
    <citation type="submission" date="2022-05" db="EMBL/GenBank/DDBJ databases">
        <authorList>
            <person name="Friedrich I."/>
            <person name="Poehlein A."/>
            <person name="Schneider D."/>
            <person name="Hertel R."/>
            <person name="Daniel R."/>
        </authorList>
    </citation>
    <scope>NUCLEOTIDE SEQUENCE</scope>
</reference>
<evidence type="ECO:0000313" key="1">
    <source>
        <dbReference type="EMBL" id="UTC29820.1"/>
    </source>
</evidence>
<evidence type="ECO:0000313" key="2">
    <source>
        <dbReference type="Proteomes" id="UP001057427"/>
    </source>
</evidence>
<gene>
    <name evidence="1" type="ORF">BAJUN_01900</name>
</gene>
<proteinExistence type="predicted"/>
<dbReference type="EMBL" id="ON529858">
    <property type="protein sequence ID" value="UTC29820.1"/>
    <property type="molecule type" value="Genomic_DNA"/>
</dbReference>
<name>A0A9E7N678_9CAUD</name>
<sequence>MRAVLAALGAALALGACAPSAGPSYTLLGVDAAGEGYALDTRQTLADCQRQTFDYDLRFVEKLCVAEAS</sequence>
<accession>A0A9E7N678</accession>
<dbReference type="Proteomes" id="UP001057427">
    <property type="component" value="Segment"/>
</dbReference>
<dbReference type="PROSITE" id="PS51257">
    <property type="entry name" value="PROKAR_LIPOPROTEIN"/>
    <property type="match status" value="1"/>
</dbReference>
<organism evidence="1 2">
    <name type="scientific">Brevundimonas phage vB_BgoS-Bajun</name>
    <dbReference type="NCBI Taxonomy" id="2948594"/>
    <lineage>
        <taxon>Viruses</taxon>
        <taxon>Duplodnaviria</taxon>
        <taxon>Heunggongvirae</taxon>
        <taxon>Uroviricota</taxon>
        <taxon>Caudoviricetes</taxon>
        <taxon>Dolichocephalovirinae</taxon>
    </lineage>
</organism>
<protein>
    <submittedName>
        <fullName evidence="1">Uncharacterized protein</fullName>
    </submittedName>
</protein>
<keyword evidence="2" id="KW-1185">Reference proteome</keyword>